<dbReference type="SUPFAM" id="SSF51569">
    <property type="entry name" value="Aldolase"/>
    <property type="match status" value="1"/>
</dbReference>
<dbReference type="CDD" id="cd00408">
    <property type="entry name" value="DHDPS-like"/>
    <property type="match status" value="1"/>
</dbReference>
<sequence length="295" mass="32138">MSNPFIPFSIAMITPFTEDGNLSLEGIPSLVEHYRKNKVPALLISGSTGEQHSMTIRERVSLFHEVKKAASDDFLLYGGVAAVLTKDAIELAAAAESAGLNGIMLGFPPYLRISQQEAHHYVEKICSHTSLPIMLYNNPPRTGFNLETETLLSLAGQFPQIMALKEAGDTAEILHVKQQLGHDFPVLSGSDLTIIENKDYGYDGITSIIGNIIPNEMQAISKAISFGESDTAKAIFDKVKPLLGTMLELGILRSIKHLLNEQGIHAGYCREPISILSVDEKAKLASSYHTFLSGN</sequence>
<comment type="similarity">
    <text evidence="3">Belongs to the DapA family.</text>
</comment>
<keyword evidence="7" id="KW-1185">Reference proteome</keyword>
<dbReference type="AlphaFoldDB" id="A0A3S2UUM4"/>
<dbReference type="RefSeq" id="WP_127740871.1">
    <property type="nucleotide sequence ID" value="NZ_JBCMOB010000004.1"/>
</dbReference>
<reference evidence="6 7" key="1">
    <citation type="submission" date="2019-01" db="EMBL/GenBank/DDBJ databases">
        <title>Bacillus sp. M5HDSG1-1, whole genome shotgun sequence.</title>
        <authorList>
            <person name="Tuo L."/>
        </authorList>
    </citation>
    <scope>NUCLEOTIDE SEQUENCE [LARGE SCALE GENOMIC DNA]</scope>
    <source>
        <strain evidence="6 7">M5HDSG1-1</strain>
    </source>
</reference>
<dbReference type="InterPro" id="IPR020625">
    <property type="entry name" value="Schiff_base-form_aldolases_AS"/>
</dbReference>
<dbReference type="GO" id="GO:0019262">
    <property type="term" value="P:N-acetylneuraminate catabolic process"/>
    <property type="evidence" value="ECO:0007669"/>
    <property type="project" value="TreeGrafter"/>
</dbReference>
<evidence type="ECO:0000256" key="3">
    <source>
        <dbReference type="PIRNR" id="PIRNR001365"/>
    </source>
</evidence>
<accession>A0A3S2UUM4</accession>
<feature type="active site" description="Schiff-base intermediate with substrate" evidence="4">
    <location>
        <position position="165"/>
    </location>
</feature>
<dbReference type="SMART" id="SM01130">
    <property type="entry name" value="DHDPS"/>
    <property type="match status" value="1"/>
</dbReference>
<dbReference type="EMBL" id="RZTZ01000012">
    <property type="protein sequence ID" value="RVT58619.1"/>
    <property type="molecule type" value="Genomic_DNA"/>
</dbReference>
<evidence type="ECO:0000256" key="1">
    <source>
        <dbReference type="ARBA" id="ARBA00023239"/>
    </source>
</evidence>
<dbReference type="PROSITE" id="PS00666">
    <property type="entry name" value="DHDPS_2"/>
    <property type="match status" value="1"/>
</dbReference>
<gene>
    <name evidence="6" type="ORF">EM808_21635</name>
</gene>
<dbReference type="GO" id="GO:0005829">
    <property type="term" value="C:cytosol"/>
    <property type="evidence" value="ECO:0007669"/>
    <property type="project" value="TreeGrafter"/>
</dbReference>
<keyword evidence="2" id="KW-0704">Schiff base</keyword>
<evidence type="ECO:0000313" key="6">
    <source>
        <dbReference type="EMBL" id="RVT58619.1"/>
    </source>
</evidence>
<dbReference type="InterPro" id="IPR013785">
    <property type="entry name" value="Aldolase_TIM"/>
</dbReference>
<dbReference type="PANTHER" id="PTHR42849:SF1">
    <property type="entry name" value="N-ACETYLNEURAMINATE LYASE"/>
    <property type="match status" value="1"/>
</dbReference>
<feature type="active site" description="Proton donor/acceptor" evidence="4">
    <location>
        <position position="136"/>
    </location>
</feature>
<evidence type="ECO:0000256" key="4">
    <source>
        <dbReference type="PIRSR" id="PIRSR001365-1"/>
    </source>
</evidence>
<name>A0A3S2UUM4_9BACI</name>
<evidence type="ECO:0000256" key="5">
    <source>
        <dbReference type="PIRSR" id="PIRSR001365-2"/>
    </source>
</evidence>
<dbReference type="PIRSF" id="PIRSF001365">
    <property type="entry name" value="DHDPS"/>
    <property type="match status" value="1"/>
</dbReference>
<organism evidence="6 7">
    <name type="scientific">Niallia taxi</name>
    <dbReference type="NCBI Taxonomy" id="2499688"/>
    <lineage>
        <taxon>Bacteria</taxon>
        <taxon>Bacillati</taxon>
        <taxon>Bacillota</taxon>
        <taxon>Bacilli</taxon>
        <taxon>Bacillales</taxon>
        <taxon>Bacillaceae</taxon>
        <taxon>Niallia</taxon>
    </lineage>
</organism>
<dbReference type="PRINTS" id="PR00146">
    <property type="entry name" value="DHPICSNTHASE"/>
</dbReference>
<dbReference type="InterPro" id="IPR002220">
    <property type="entry name" value="DapA-like"/>
</dbReference>
<evidence type="ECO:0000313" key="7">
    <source>
        <dbReference type="Proteomes" id="UP000288024"/>
    </source>
</evidence>
<dbReference type="Gene3D" id="3.20.20.70">
    <property type="entry name" value="Aldolase class I"/>
    <property type="match status" value="1"/>
</dbReference>
<dbReference type="GO" id="GO:0008747">
    <property type="term" value="F:N-acetylneuraminate lyase activity"/>
    <property type="evidence" value="ECO:0007669"/>
    <property type="project" value="TreeGrafter"/>
</dbReference>
<evidence type="ECO:0000256" key="2">
    <source>
        <dbReference type="ARBA" id="ARBA00023270"/>
    </source>
</evidence>
<comment type="caution">
    <text evidence="6">The sequence shown here is derived from an EMBL/GenBank/DDBJ whole genome shotgun (WGS) entry which is preliminary data.</text>
</comment>
<proteinExistence type="inferred from homology"/>
<protein>
    <submittedName>
        <fullName evidence="6">Dihydrodipicolinate synthase family protein</fullName>
    </submittedName>
</protein>
<dbReference type="PANTHER" id="PTHR42849">
    <property type="entry name" value="N-ACETYLNEURAMINATE LYASE"/>
    <property type="match status" value="1"/>
</dbReference>
<feature type="binding site" evidence="5">
    <location>
        <position position="48"/>
    </location>
    <ligand>
        <name>pyruvate</name>
        <dbReference type="ChEBI" id="CHEBI:15361"/>
    </ligand>
</feature>
<dbReference type="Proteomes" id="UP000288024">
    <property type="component" value="Unassembled WGS sequence"/>
</dbReference>
<keyword evidence="1 3" id="KW-0456">Lyase</keyword>
<dbReference type="Pfam" id="PF00701">
    <property type="entry name" value="DHDPS"/>
    <property type="match status" value="1"/>
</dbReference>